<dbReference type="PANTHER" id="PTHR43690">
    <property type="entry name" value="NARDILYSIN"/>
    <property type="match status" value="1"/>
</dbReference>
<evidence type="ECO:0000256" key="5">
    <source>
        <dbReference type="ARBA" id="ARBA00017565"/>
    </source>
</evidence>
<dbReference type="EC" id="3.4.24.55" evidence="4"/>
<dbReference type="InterPro" id="IPR011765">
    <property type="entry name" value="Pept_M16_N"/>
</dbReference>
<dbReference type="InterPro" id="IPR007863">
    <property type="entry name" value="Peptidase_M16_C"/>
</dbReference>
<evidence type="ECO:0000259" key="16">
    <source>
        <dbReference type="Pfam" id="PF05193"/>
    </source>
</evidence>
<dbReference type="SUPFAM" id="SSF63411">
    <property type="entry name" value="LuxS/MPP-like metallohydrolase"/>
    <property type="match status" value="4"/>
</dbReference>
<dbReference type="InterPro" id="IPR001431">
    <property type="entry name" value="Pept_M16_Zn_BS"/>
</dbReference>
<sequence>MVLKLPAAVVSRCTLIIIALLLTACGDGIKSSERGGEVIKSPNDGRDYRSLVLDNGLKVLLISDPQTDKSAAALDVGVGSAQDPADREGLAHFLEHMLFLGTDNYPEPEAYQAYISAHSGSHNAYTAFENTNYFFDIEPEYLAGGLDRFSRFFVAPLFTEAYVEREKNAVYSEYKSKLKNEYRRSLDALRQEVNPAHPMAKFSVGNLQTLADRDDDKVRDDLLAFYNKHYSAEVMSLVVLGRESLPELEQMVRSRFAEIPSPEVASNEITVPLFEVDKLPGFMQVKSLKDVRSLSLAFPIPSQRQFYRSKPALFVGDMLGHEGEGSLLEYLKQQGLAEGLSAGAGLDYNGGGLFNISVSLTAKGEANWSQVVEAVFQAVNRFKQHGMNEQMFAQQRQLMDIRFRYQEKAAAIHTVSGLAGQLKKYPASEVLSAPYMLDVYKPELVEQLLTFISPDNAMITLTSRTVNTDKVTELYHTDYSYQPTGGWAQVGTNSAITMPAANDFIAEDFSLLNDKAEAQLPQKIIDNQRYQLWYGADQQFRIPKGEVRATLRSDDAQQSADHAVKLLLLTALADDSLNSFSYPAMLAGLEFDVSATTRGLSLKVAGYTDKQPLLLKALLDGLQQPTYSQTRFNNIKDEFRRGWANADYQPPYGRLVTALNESLMLHYWSEKQLLAAIESVELTDVLTYRQQFFSQAAMEMLVYGNYSEQQAKDFAELTVSSLSLGGGNPGENTVVVLPAEKNWSRTVAVNHNDAAGLLYVQGRSDGYDERALMGVTAQLLKAPFYSSLRTEQQLGYIVYGVPKVTLKVPGLMLLVQSPTASPEKIESSMLAFIAGFAEQVEIEGEEAFIRQRQALVAAVAKEPENLSQQSGIYWRQIALGYDDFEMREQLISHIEAVEYQQWLSFYRQRFVGQLDRTLWLQTESPAFTSPLQAVPLGSVVEFKAQQQYYHYK</sequence>
<keyword evidence="6 19" id="KW-0645">Protease</keyword>
<reference evidence="19" key="1">
    <citation type="submission" date="2021-12" db="EMBL/GenBank/DDBJ databases">
        <authorList>
            <person name="Rodrigo-Torres L."/>
            <person name="Arahal R. D."/>
            <person name="Lucena T."/>
        </authorList>
    </citation>
    <scope>NUCLEOTIDE SEQUENCE</scope>
    <source>
        <strain evidence="19">CECT 8267</strain>
    </source>
</reference>
<evidence type="ECO:0000313" key="20">
    <source>
        <dbReference type="Proteomes" id="UP000838100"/>
    </source>
</evidence>
<keyword evidence="8 19" id="KW-0378">Hydrolase</keyword>
<evidence type="ECO:0000259" key="15">
    <source>
        <dbReference type="Pfam" id="PF00675"/>
    </source>
</evidence>
<dbReference type="Pfam" id="PF00675">
    <property type="entry name" value="Peptidase_M16"/>
    <property type="match status" value="1"/>
</dbReference>
<keyword evidence="7" id="KW-0479">Metal-binding</keyword>
<keyword evidence="20" id="KW-1185">Reference proteome</keyword>
<evidence type="ECO:0000256" key="1">
    <source>
        <dbReference type="ARBA" id="ARBA00001947"/>
    </source>
</evidence>
<evidence type="ECO:0000256" key="14">
    <source>
        <dbReference type="RuleBase" id="RU004447"/>
    </source>
</evidence>
<comment type="similarity">
    <text evidence="3 14">Belongs to the peptidase M16 family.</text>
</comment>
<evidence type="ECO:0000256" key="12">
    <source>
        <dbReference type="ARBA" id="ARBA00031184"/>
    </source>
</evidence>
<dbReference type="InterPro" id="IPR032632">
    <property type="entry name" value="Peptidase_M16_M"/>
</dbReference>
<organism evidence="19 20">
    <name type="scientific">Sinobacterium norvegicum</name>
    <dbReference type="NCBI Taxonomy" id="1641715"/>
    <lineage>
        <taxon>Bacteria</taxon>
        <taxon>Pseudomonadati</taxon>
        <taxon>Pseudomonadota</taxon>
        <taxon>Gammaproteobacteria</taxon>
        <taxon>Cellvibrionales</taxon>
        <taxon>Spongiibacteraceae</taxon>
        <taxon>Sinobacterium</taxon>
    </lineage>
</organism>
<evidence type="ECO:0000259" key="18">
    <source>
        <dbReference type="Pfam" id="PF22456"/>
    </source>
</evidence>
<dbReference type="InterPro" id="IPR050626">
    <property type="entry name" value="Peptidase_M16"/>
</dbReference>
<evidence type="ECO:0000313" key="19">
    <source>
        <dbReference type="EMBL" id="CAH0991365.1"/>
    </source>
</evidence>
<dbReference type="RefSeq" id="WP_237444016.1">
    <property type="nucleotide sequence ID" value="NZ_CAKLPX010000001.1"/>
</dbReference>
<dbReference type="EMBL" id="CAKLPX010000001">
    <property type="protein sequence ID" value="CAH0991365.1"/>
    <property type="molecule type" value="Genomic_DNA"/>
</dbReference>
<evidence type="ECO:0000256" key="4">
    <source>
        <dbReference type="ARBA" id="ARBA00012449"/>
    </source>
</evidence>
<keyword evidence="9" id="KW-0862">Zinc</keyword>
<evidence type="ECO:0000256" key="8">
    <source>
        <dbReference type="ARBA" id="ARBA00022801"/>
    </source>
</evidence>
<name>A0ABM9ADT4_9GAMM</name>
<comment type="caution">
    <text evidence="19">The sequence shown here is derived from an EMBL/GenBank/DDBJ whole genome shotgun (WGS) entry which is preliminary data.</text>
</comment>
<keyword evidence="10" id="KW-0482">Metalloprotease</keyword>
<dbReference type="GO" id="GO:0004222">
    <property type="term" value="F:metalloendopeptidase activity"/>
    <property type="evidence" value="ECO:0007669"/>
    <property type="project" value="UniProtKB-EC"/>
</dbReference>
<feature type="domain" description="Peptidase M16 N-terminal" evidence="15">
    <location>
        <begin position="58"/>
        <end position="181"/>
    </location>
</feature>
<dbReference type="Pfam" id="PF16187">
    <property type="entry name" value="Peptidase_M16_M"/>
    <property type="match status" value="1"/>
</dbReference>
<feature type="domain" description="Peptidase M16 C-terminal" evidence="16">
    <location>
        <begin position="219"/>
        <end position="397"/>
    </location>
</feature>
<dbReference type="PANTHER" id="PTHR43690:SF18">
    <property type="entry name" value="INSULIN-DEGRADING ENZYME-RELATED"/>
    <property type="match status" value="1"/>
</dbReference>
<dbReference type="InterPro" id="IPR011249">
    <property type="entry name" value="Metalloenz_LuxS/M16"/>
</dbReference>
<evidence type="ECO:0000256" key="6">
    <source>
        <dbReference type="ARBA" id="ARBA00022670"/>
    </source>
</evidence>
<dbReference type="Pfam" id="PF05193">
    <property type="entry name" value="Peptidase_M16_C"/>
    <property type="match status" value="1"/>
</dbReference>
<comment type="function">
    <text evidence="2">Endopeptidase that degrades small peptides of less than 7 kDa, such as glucagon and insulin.</text>
</comment>
<evidence type="ECO:0000259" key="17">
    <source>
        <dbReference type="Pfam" id="PF16187"/>
    </source>
</evidence>
<dbReference type="Pfam" id="PF22456">
    <property type="entry name" value="PqqF-like_C_4"/>
    <property type="match status" value="1"/>
</dbReference>
<evidence type="ECO:0000256" key="13">
    <source>
        <dbReference type="ARBA" id="ARBA00033450"/>
    </source>
</evidence>
<evidence type="ECO:0000256" key="2">
    <source>
        <dbReference type="ARBA" id="ARBA00002184"/>
    </source>
</evidence>
<feature type="domain" description="Peptidase M16 middle/third" evidence="17">
    <location>
        <begin position="403"/>
        <end position="676"/>
    </location>
</feature>
<comment type="cofactor">
    <cofactor evidence="1">
        <name>Zn(2+)</name>
        <dbReference type="ChEBI" id="CHEBI:29105"/>
    </cofactor>
</comment>
<evidence type="ECO:0000256" key="11">
    <source>
        <dbReference type="ARBA" id="ARBA00029597"/>
    </source>
</evidence>
<dbReference type="Proteomes" id="UP000838100">
    <property type="component" value="Unassembled WGS sequence"/>
</dbReference>
<proteinExistence type="inferred from homology"/>
<dbReference type="InterPro" id="IPR054734">
    <property type="entry name" value="PqqF-like_C_4"/>
</dbReference>
<dbReference type="PROSITE" id="PS51257">
    <property type="entry name" value="PROKAR_LIPOPROTEIN"/>
    <property type="match status" value="1"/>
</dbReference>
<dbReference type="GO" id="GO:0006508">
    <property type="term" value="P:proteolysis"/>
    <property type="evidence" value="ECO:0007669"/>
    <property type="project" value="UniProtKB-KW"/>
</dbReference>
<evidence type="ECO:0000256" key="10">
    <source>
        <dbReference type="ARBA" id="ARBA00023049"/>
    </source>
</evidence>
<evidence type="ECO:0000256" key="3">
    <source>
        <dbReference type="ARBA" id="ARBA00007261"/>
    </source>
</evidence>
<evidence type="ECO:0000256" key="7">
    <source>
        <dbReference type="ARBA" id="ARBA00022723"/>
    </source>
</evidence>
<evidence type="ECO:0000256" key="9">
    <source>
        <dbReference type="ARBA" id="ARBA00022833"/>
    </source>
</evidence>
<dbReference type="Gene3D" id="3.30.830.10">
    <property type="entry name" value="Metalloenzyme, LuxS/M16 peptidase-like"/>
    <property type="match status" value="4"/>
</dbReference>
<protein>
    <recommendedName>
        <fullName evidence="5">Protease 3</fullName>
        <ecNumber evidence="4">3.4.24.55</ecNumber>
    </recommendedName>
    <alternativeName>
        <fullName evidence="13">Pitrilysin</fullName>
    </alternativeName>
    <alternativeName>
        <fullName evidence="12">Protease III</fullName>
    </alternativeName>
    <alternativeName>
        <fullName evidence="11">Protease pi</fullName>
    </alternativeName>
</protein>
<accession>A0ABM9ADT4</accession>
<gene>
    <name evidence="19" type="primary">ptrA</name>
    <name evidence="19" type="ORF">SIN8267_01468</name>
</gene>
<feature type="domain" description="Coenzyme PQQ synthesis protein F-like C-terminal lobe" evidence="18">
    <location>
        <begin position="776"/>
        <end position="874"/>
    </location>
</feature>
<dbReference type="PROSITE" id="PS00143">
    <property type="entry name" value="INSULINASE"/>
    <property type="match status" value="1"/>
</dbReference>